<feature type="binding site" evidence="7">
    <location>
        <position position="70"/>
    </location>
    <ligand>
        <name>tRNA</name>
        <dbReference type="ChEBI" id="CHEBI:17843"/>
    </ligand>
</feature>
<dbReference type="Pfam" id="PF01195">
    <property type="entry name" value="Pept_tRNA_hydro"/>
    <property type="match status" value="1"/>
</dbReference>
<dbReference type="HAMAP" id="MF_00083">
    <property type="entry name" value="Pept_tRNA_hydro_bact"/>
    <property type="match status" value="1"/>
</dbReference>
<gene>
    <name evidence="7 10" type="primary">pth</name>
    <name evidence="10" type="ORF">V6X30_00660</name>
</gene>
<comment type="similarity">
    <text evidence="5 7 9">Belongs to the PTH family.</text>
</comment>
<evidence type="ECO:0000313" key="11">
    <source>
        <dbReference type="Proteomes" id="UP001556637"/>
    </source>
</evidence>
<feature type="binding site" evidence="7">
    <location>
        <position position="118"/>
    </location>
    <ligand>
        <name>tRNA</name>
        <dbReference type="ChEBI" id="CHEBI:17843"/>
    </ligand>
</feature>
<evidence type="ECO:0000256" key="9">
    <source>
        <dbReference type="RuleBase" id="RU004320"/>
    </source>
</evidence>
<accession>A0ABV3T3Y4</accession>
<protein>
    <recommendedName>
        <fullName evidence="6 7">Peptidyl-tRNA hydrolase</fullName>
        <shortName evidence="7">Pth</shortName>
        <ecNumber evidence="1 7">3.1.1.29</ecNumber>
    </recommendedName>
</protein>
<dbReference type="InterPro" id="IPR018171">
    <property type="entry name" value="Pept_tRNA_hydro_CS"/>
</dbReference>
<evidence type="ECO:0000256" key="7">
    <source>
        <dbReference type="HAMAP-Rule" id="MF_00083"/>
    </source>
</evidence>
<feature type="site" description="Discriminates between blocked and unblocked aminoacyl-tRNA" evidence="7">
    <location>
        <position position="14"/>
    </location>
</feature>
<dbReference type="GO" id="GO:0004045">
    <property type="term" value="F:peptidyl-tRNA hydrolase activity"/>
    <property type="evidence" value="ECO:0007669"/>
    <property type="project" value="UniProtKB-EC"/>
</dbReference>
<comment type="subcellular location">
    <subcellularLocation>
        <location evidence="7">Cytoplasm</location>
    </subcellularLocation>
</comment>
<comment type="function">
    <text evidence="7">Hydrolyzes ribosome-free peptidyl-tRNAs (with 1 or more amino acids incorporated), which drop off the ribosome during protein synthesis, or as a result of ribosome stalling.</text>
</comment>
<evidence type="ECO:0000256" key="6">
    <source>
        <dbReference type="ARBA" id="ARBA00050038"/>
    </source>
</evidence>
<dbReference type="PROSITE" id="PS01195">
    <property type="entry name" value="PEPT_TRNA_HYDROL_1"/>
    <property type="match status" value="1"/>
</dbReference>
<evidence type="ECO:0000256" key="1">
    <source>
        <dbReference type="ARBA" id="ARBA00013260"/>
    </source>
</evidence>
<dbReference type="Gene3D" id="3.40.50.1470">
    <property type="entry name" value="Peptidyl-tRNA hydrolase"/>
    <property type="match status" value="1"/>
</dbReference>
<keyword evidence="3 7" id="KW-0378">Hydrolase</keyword>
<dbReference type="NCBIfam" id="TIGR00447">
    <property type="entry name" value="pth"/>
    <property type="match status" value="1"/>
</dbReference>
<evidence type="ECO:0000256" key="3">
    <source>
        <dbReference type="ARBA" id="ARBA00022801"/>
    </source>
</evidence>
<dbReference type="PANTHER" id="PTHR17224">
    <property type="entry name" value="PEPTIDYL-TRNA HYDROLASE"/>
    <property type="match status" value="1"/>
</dbReference>
<proteinExistence type="inferred from homology"/>
<evidence type="ECO:0000256" key="2">
    <source>
        <dbReference type="ARBA" id="ARBA00022555"/>
    </source>
</evidence>
<feature type="binding site" evidence="7">
    <location>
        <position position="72"/>
    </location>
    <ligand>
        <name>tRNA</name>
        <dbReference type="ChEBI" id="CHEBI:17843"/>
    </ligand>
</feature>
<keyword evidence="4 7" id="KW-0694">RNA-binding</keyword>
<keyword evidence="2 7" id="KW-0820">tRNA-binding</keyword>
<sequence>MSTTAIRLIVGLGNPGPKYTGTRHNAGFWFVEALADRAGVPLRAERKFHGMAGRWREGGADVHLLCPTTYMNHSGRAVAALANFHRIPPEAILVVHDEIDLPPGIVRLKRGGGHGGHNGLRDIVAALGTREFARLRLGVGHPGSSDQVIPYVLHAPGRAERADIDAAIAAALDVLPWLAGGDWDRAQQQLHTQD</sequence>
<feature type="active site" description="Proton acceptor" evidence="7">
    <location>
        <position position="24"/>
    </location>
</feature>
<dbReference type="InterPro" id="IPR001328">
    <property type="entry name" value="Pept_tRNA_hydro"/>
</dbReference>
<evidence type="ECO:0000313" key="10">
    <source>
        <dbReference type="EMBL" id="MEX0429912.1"/>
    </source>
</evidence>
<comment type="catalytic activity">
    <reaction evidence="7 8">
        <text>an N-acyl-L-alpha-aminoacyl-tRNA + H2O = an N-acyl-L-amino acid + a tRNA + H(+)</text>
        <dbReference type="Rhea" id="RHEA:54448"/>
        <dbReference type="Rhea" id="RHEA-COMP:10123"/>
        <dbReference type="Rhea" id="RHEA-COMP:13883"/>
        <dbReference type="ChEBI" id="CHEBI:15377"/>
        <dbReference type="ChEBI" id="CHEBI:15378"/>
        <dbReference type="ChEBI" id="CHEBI:59874"/>
        <dbReference type="ChEBI" id="CHEBI:78442"/>
        <dbReference type="ChEBI" id="CHEBI:138191"/>
        <dbReference type="EC" id="3.1.1.29"/>
    </reaction>
</comment>
<comment type="caution">
    <text evidence="10">The sequence shown here is derived from an EMBL/GenBank/DDBJ whole genome shotgun (WGS) entry which is preliminary data.</text>
</comment>
<feature type="site" description="Stabilizes the basic form of H active site to accept a proton" evidence="7">
    <location>
        <position position="97"/>
    </location>
</feature>
<dbReference type="EC" id="3.1.1.29" evidence="1 7"/>
<reference evidence="10 11" key="1">
    <citation type="submission" date="2024-02" db="EMBL/GenBank/DDBJ databases">
        <title>New especies of Spiribacter isolated from saline water.</title>
        <authorList>
            <person name="Leon M.J."/>
            <person name="De La Haba R."/>
            <person name="Sanchez-Porro C."/>
            <person name="Ventosa A."/>
        </authorList>
    </citation>
    <scope>NUCLEOTIDE SEQUENCE [LARGE SCALE GENOMIC DNA]</scope>
    <source>
        <strain evidence="11">ag22IC4-189</strain>
    </source>
</reference>
<dbReference type="CDD" id="cd00462">
    <property type="entry name" value="PTH"/>
    <property type="match status" value="1"/>
</dbReference>
<organism evidence="10 11">
    <name type="scientific">Spiribacter insolitus</name>
    <dbReference type="NCBI Taxonomy" id="3122417"/>
    <lineage>
        <taxon>Bacteria</taxon>
        <taxon>Pseudomonadati</taxon>
        <taxon>Pseudomonadota</taxon>
        <taxon>Gammaproteobacteria</taxon>
        <taxon>Chromatiales</taxon>
        <taxon>Ectothiorhodospiraceae</taxon>
        <taxon>Spiribacter</taxon>
    </lineage>
</organism>
<comment type="function">
    <text evidence="7">Catalyzes the release of premature peptidyl moieties from peptidyl-tRNA molecules trapped in stalled 50S ribosomal subunits, and thus maintains levels of free tRNAs and 50S ribosomes.</text>
</comment>
<keyword evidence="11" id="KW-1185">Reference proteome</keyword>
<dbReference type="PROSITE" id="PS01196">
    <property type="entry name" value="PEPT_TRNA_HYDROL_2"/>
    <property type="match status" value="1"/>
</dbReference>
<dbReference type="EMBL" id="JBAKFF010000001">
    <property type="protein sequence ID" value="MEX0429912.1"/>
    <property type="molecule type" value="Genomic_DNA"/>
</dbReference>
<evidence type="ECO:0000256" key="4">
    <source>
        <dbReference type="ARBA" id="ARBA00022884"/>
    </source>
</evidence>
<keyword evidence="7" id="KW-0963">Cytoplasm</keyword>
<dbReference type="RefSeq" id="WP_367982710.1">
    <property type="nucleotide sequence ID" value="NZ_JBAKFF010000001.1"/>
</dbReference>
<dbReference type="InterPro" id="IPR036416">
    <property type="entry name" value="Pept_tRNA_hydro_sf"/>
</dbReference>
<comment type="subunit">
    <text evidence="7">Monomer.</text>
</comment>
<dbReference type="Proteomes" id="UP001556637">
    <property type="component" value="Unassembled WGS sequence"/>
</dbReference>
<name>A0ABV3T3Y4_9GAMM</name>
<dbReference type="SUPFAM" id="SSF53178">
    <property type="entry name" value="Peptidyl-tRNA hydrolase-like"/>
    <property type="match status" value="1"/>
</dbReference>
<evidence type="ECO:0000256" key="8">
    <source>
        <dbReference type="RuleBase" id="RU000673"/>
    </source>
</evidence>
<evidence type="ECO:0000256" key="5">
    <source>
        <dbReference type="ARBA" id="ARBA00038063"/>
    </source>
</evidence>
<feature type="binding site" evidence="7">
    <location>
        <position position="19"/>
    </location>
    <ligand>
        <name>tRNA</name>
        <dbReference type="ChEBI" id="CHEBI:17843"/>
    </ligand>
</feature>
<dbReference type="PANTHER" id="PTHR17224:SF1">
    <property type="entry name" value="PEPTIDYL-TRNA HYDROLASE"/>
    <property type="match status" value="1"/>
</dbReference>